<keyword evidence="2" id="KW-1185">Reference proteome</keyword>
<proteinExistence type="predicted"/>
<organism evidence="1 2">
    <name type="scientific">Anas platyrhynchos</name>
    <name type="common">Mallard</name>
    <name type="synonym">Anas boschas</name>
    <dbReference type="NCBI Taxonomy" id="8839"/>
    <lineage>
        <taxon>Eukaryota</taxon>
        <taxon>Metazoa</taxon>
        <taxon>Chordata</taxon>
        <taxon>Craniata</taxon>
        <taxon>Vertebrata</taxon>
        <taxon>Euteleostomi</taxon>
        <taxon>Archelosauria</taxon>
        <taxon>Archosauria</taxon>
        <taxon>Dinosauria</taxon>
        <taxon>Saurischia</taxon>
        <taxon>Theropoda</taxon>
        <taxon>Coelurosauria</taxon>
        <taxon>Aves</taxon>
        <taxon>Neognathae</taxon>
        <taxon>Galloanserae</taxon>
        <taxon>Anseriformes</taxon>
        <taxon>Anatidae</taxon>
        <taxon>Anatinae</taxon>
        <taxon>Anas</taxon>
    </lineage>
</organism>
<accession>R0KE66</accession>
<name>R0KE66_ANAPL</name>
<dbReference type="EMBL" id="KB742456">
    <property type="protein sequence ID" value="EOB08327.1"/>
    <property type="molecule type" value="Genomic_DNA"/>
</dbReference>
<reference evidence="2" key="1">
    <citation type="journal article" date="2013" name="Nat. Genet.">
        <title>The duck genome and transcriptome provide insight into an avian influenza virus reservoir species.</title>
        <authorList>
            <person name="Huang Y."/>
            <person name="Li Y."/>
            <person name="Burt D.W."/>
            <person name="Chen H."/>
            <person name="Zhang Y."/>
            <person name="Qian W."/>
            <person name="Kim H."/>
            <person name="Gan S."/>
            <person name="Zhao Y."/>
            <person name="Li J."/>
            <person name="Yi K."/>
            <person name="Feng H."/>
            <person name="Zhu P."/>
            <person name="Li B."/>
            <person name="Liu Q."/>
            <person name="Fairley S."/>
            <person name="Magor K.E."/>
            <person name="Du Z."/>
            <person name="Hu X."/>
            <person name="Goodman L."/>
            <person name="Tafer H."/>
            <person name="Vignal A."/>
            <person name="Lee T."/>
            <person name="Kim K.W."/>
            <person name="Sheng Z."/>
            <person name="An Y."/>
            <person name="Searle S."/>
            <person name="Herrero J."/>
            <person name="Groenen M.A."/>
            <person name="Crooijmans R.P."/>
            <person name="Faraut T."/>
            <person name="Cai Q."/>
            <person name="Webster R.G."/>
            <person name="Aldridge J.R."/>
            <person name="Warren W.C."/>
            <person name="Bartschat S."/>
            <person name="Kehr S."/>
            <person name="Marz M."/>
            <person name="Stadler P.F."/>
            <person name="Smith J."/>
            <person name="Kraus R.H."/>
            <person name="Zhao Y."/>
            <person name="Ren L."/>
            <person name="Fei J."/>
            <person name="Morisson M."/>
            <person name="Kaiser P."/>
            <person name="Griffin D.K."/>
            <person name="Rao M."/>
            <person name="Pitel F."/>
            <person name="Wang J."/>
            <person name="Li N."/>
        </authorList>
    </citation>
    <scope>NUCLEOTIDE SEQUENCE [LARGE SCALE GENOMIC DNA]</scope>
</reference>
<evidence type="ECO:0000313" key="2">
    <source>
        <dbReference type="Proteomes" id="UP000296049"/>
    </source>
</evidence>
<sequence length="133" mass="14280">MAWGKLQMRGPNMPLPWAFCRAPFIQGQHRAMGIAHSQQLGQDRARQQGLSTPAVIHGFSGTSISEKRALLVDELREGVSRLRAKVQSFPAHGEEGGFGGETSSGFIANSVLCACIAKQLSSVLPGSAAKYRM</sequence>
<protein>
    <submittedName>
        <fullName evidence="1">Uncharacterized protein</fullName>
    </submittedName>
</protein>
<evidence type="ECO:0000313" key="1">
    <source>
        <dbReference type="EMBL" id="EOB08327.1"/>
    </source>
</evidence>
<dbReference type="AlphaFoldDB" id="R0KE66"/>
<gene>
    <name evidence="1" type="ORF">Anapl_15900</name>
</gene>
<dbReference type="Proteomes" id="UP000296049">
    <property type="component" value="Unassembled WGS sequence"/>
</dbReference>